<dbReference type="InterPro" id="IPR011009">
    <property type="entry name" value="Kinase-like_dom_sf"/>
</dbReference>
<protein>
    <recommendedName>
        <fullName evidence="3">Aminoglycoside phosphotransferase domain-containing protein</fullName>
    </recommendedName>
</protein>
<proteinExistence type="predicted"/>
<dbReference type="Proteomes" id="UP001596915">
    <property type="component" value="Unassembled WGS sequence"/>
</dbReference>
<gene>
    <name evidence="1" type="ORF">ACFQ2K_12985</name>
</gene>
<comment type="caution">
    <text evidence="1">The sequence shown here is derived from an EMBL/GenBank/DDBJ whole genome shotgun (WGS) entry which is preliminary data.</text>
</comment>
<evidence type="ECO:0008006" key="3">
    <source>
        <dbReference type="Google" id="ProtNLM"/>
    </source>
</evidence>
<evidence type="ECO:0000313" key="2">
    <source>
        <dbReference type="Proteomes" id="UP001596915"/>
    </source>
</evidence>
<reference evidence="2" key="1">
    <citation type="journal article" date="2019" name="Int. J. Syst. Evol. Microbiol.">
        <title>The Global Catalogue of Microorganisms (GCM) 10K type strain sequencing project: providing services to taxonomists for standard genome sequencing and annotation.</title>
        <authorList>
            <consortium name="The Broad Institute Genomics Platform"/>
            <consortium name="The Broad Institute Genome Sequencing Center for Infectious Disease"/>
            <person name="Wu L."/>
            <person name="Ma J."/>
        </authorList>
    </citation>
    <scope>NUCLEOTIDE SEQUENCE [LARGE SCALE GENOMIC DNA]</scope>
    <source>
        <strain evidence="2">JCM 12607</strain>
    </source>
</reference>
<dbReference type="EMBL" id="JBHTGL010000008">
    <property type="protein sequence ID" value="MFD0623553.1"/>
    <property type="molecule type" value="Genomic_DNA"/>
</dbReference>
<name>A0ABW2WQR4_9ACTN</name>
<keyword evidence="2" id="KW-1185">Reference proteome</keyword>
<evidence type="ECO:0000313" key="1">
    <source>
        <dbReference type="EMBL" id="MFD0623553.1"/>
    </source>
</evidence>
<dbReference type="SUPFAM" id="SSF56112">
    <property type="entry name" value="Protein kinase-like (PK-like)"/>
    <property type="match status" value="1"/>
</dbReference>
<dbReference type="Gene3D" id="3.90.1200.10">
    <property type="match status" value="1"/>
</dbReference>
<sequence length="383" mass="41544">MAVPRGIFRVDALQSLLTDLCASPVAVDRLERLEPWAVARVRLQSASALPCSVVVKWMPDGQREARSAPWRLRNELAALRFLSEDLGINLVPRVIAADTAGRFLVLEDLAPRVPLDQLLRRDGAAAHGDRLAAFARARGALSAATAGRAETYYARRAELGPVDTAADRAGRFAPLRAGAIEHASSLGVPLGGRSAHELTSALDELAAPGPFLALSNGDAEANNILLHASGPAEARLIDFEFAGYTHALSDAVCLYVPGPGWLAVGDPTTTGLADQYRRALARGIPEAEDDRRYGHGLAAACVSWTLIRLQRFALLDTRSPGDHSRLQLIATLEAAARTAQTYRTLPHLTSWIRRIAAVLRRRWPDADQDFADSTRFPPYRARH</sequence>
<organism evidence="1 2">
    <name type="scientific">Streptomyces sanglieri</name>
    <dbReference type="NCBI Taxonomy" id="193460"/>
    <lineage>
        <taxon>Bacteria</taxon>
        <taxon>Bacillati</taxon>
        <taxon>Actinomycetota</taxon>
        <taxon>Actinomycetes</taxon>
        <taxon>Kitasatosporales</taxon>
        <taxon>Streptomycetaceae</taxon>
        <taxon>Streptomyces</taxon>
    </lineage>
</organism>
<accession>A0ABW2WQR4</accession>